<comment type="caution">
    <text evidence="7">The sequence shown here is derived from an EMBL/GenBank/DDBJ whole genome shotgun (WGS) entry which is preliminary data.</text>
</comment>
<dbReference type="AlphaFoldDB" id="A0A7Z0D5J1"/>
<proteinExistence type="predicted"/>
<organism evidence="7 8">
    <name type="scientific">Spelaeicoccus albus</name>
    <dbReference type="NCBI Taxonomy" id="1280376"/>
    <lineage>
        <taxon>Bacteria</taxon>
        <taxon>Bacillati</taxon>
        <taxon>Actinomycetota</taxon>
        <taxon>Actinomycetes</taxon>
        <taxon>Micrococcales</taxon>
        <taxon>Brevibacteriaceae</taxon>
        <taxon>Spelaeicoccus</taxon>
    </lineage>
</organism>
<dbReference type="RefSeq" id="WP_179429538.1">
    <property type="nucleotide sequence ID" value="NZ_JACBZP010000001.1"/>
</dbReference>
<keyword evidence="3 6" id="KW-0812">Transmembrane</keyword>
<dbReference type="GO" id="GO:0005886">
    <property type="term" value="C:plasma membrane"/>
    <property type="evidence" value="ECO:0007669"/>
    <property type="project" value="UniProtKB-SubCell"/>
</dbReference>
<accession>A0A7Z0D5J1</accession>
<feature type="transmembrane region" description="Helical" evidence="6">
    <location>
        <begin position="179"/>
        <end position="205"/>
    </location>
</feature>
<keyword evidence="2" id="KW-1003">Cell membrane</keyword>
<keyword evidence="4 6" id="KW-1133">Transmembrane helix</keyword>
<dbReference type="InterPro" id="IPR017039">
    <property type="entry name" value="Virul_fac_BrkB"/>
</dbReference>
<keyword evidence="5 6" id="KW-0472">Membrane</keyword>
<evidence type="ECO:0000256" key="2">
    <source>
        <dbReference type="ARBA" id="ARBA00022475"/>
    </source>
</evidence>
<evidence type="ECO:0000256" key="4">
    <source>
        <dbReference type="ARBA" id="ARBA00022989"/>
    </source>
</evidence>
<evidence type="ECO:0000256" key="1">
    <source>
        <dbReference type="ARBA" id="ARBA00004651"/>
    </source>
</evidence>
<dbReference type="PANTHER" id="PTHR30213">
    <property type="entry name" value="INNER MEMBRANE PROTEIN YHJD"/>
    <property type="match status" value="1"/>
</dbReference>
<keyword evidence="8" id="KW-1185">Reference proteome</keyword>
<feature type="transmembrane region" description="Helical" evidence="6">
    <location>
        <begin position="135"/>
        <end position="158"/>
    </location>
</feature>
<evidence type="ECO:0000313" key="8">
    <source>
        <dbReference type="Proteomes" id="UP000539111"/>
    </source>
</evidence>
<feature type="transmembrane region" description="Helical" evidence="6">
    <location>
        <begin position="255"/>
        <end position="274"/>
    </location>
</feature>
<feature type="transmembrane region" description="Helical" evidence="6">
    <location>
        <begin position="76"/>
        <end position="97"/>
    </location>
</feature>
<dbReference type="Proteomes" id="UP000539111">
    <property type="component" value="Unassembled WGS sequence"/>
</dbReference>
<sequence length="386" mass="40365">MPSTDLTADLDTAPPQTRPPAVDLAALTLRANRVNADPGASPLKKRMATIETWLPVRAYRHYSGCRGNQFAASIGYFGLFSVFAMLAVAISVFGFVLRDNPDLRQRVFDEIGKSLPGLGDSGMLSQKNGMNTSGLTLGVVIGGVSLLLTATGWMNALSQGIRAVALRPVAGGNALLGKVYQIVVMVVLGIVVLLSAASSFVTGFAKSALQTLGIDSAWANAGVVVLSLAIALALDTLVAYALFRFVGRLRVLNRLAWEGALIAGIGFSVIKYFGSALLGKATSNPLLASGATLVGLLIWFNLLGRVILLAASWTTLRFSDGHVFERARELAEQELNDGRGPLPGRKGAHRAATATGVLIGAGGVLGGAAAVRACRRALAVFRRDGP</sequence>
<reference evidence="7 8" key="1">
    <citation type="submission" date="2020-07" db="EMBL/GenBank/DDBJ databases">
        <title>Sequencing the genomes of 1000 actinobacteria strains.</title>
        <authorList>
            <person name="Klenk H.-P."/>
        </authorList>
    </citation>
    <scope>NUCLEOTIDE SEQUENCE [LARGE SCALE GENOMIC DNA]</scope>
    <source>
        <strain evidence="7 8">DSM 26341</strain>
    </source>
</reference>
<evidence type="ECO:0000256" key="6">
    <source>
        <dbReference type="SAM" id="Phobius"/>
    </source>
</evidence>
<name>A0A7Z0D5J1_9MICO</name>
<evidence type="ECO:0000313" key="7">
    <source>
        <dbReference type="EMBL" id="NYI69287.1"/>
    </source>
</evidence>
<dbReference type="Pfam" id="PF03631">
    <property type="entry name" value="Virul_fac_BrkB"/>
    <property type="match status" value="1"/>
</dbReference>
<comment type="subcellular location">
    <subcellularLocation>
        <location evidence="1">Cell membrane</location>
        <topology evidence="1">Multi-pass membrane protein</topology>
    </subcellularLocation>
</comment>
<feature type="transmembrane region" description="Helical" evidence="6">
    <location>
        <begin position="217"/>
        <end position="243"/>
    </location>
</feature>
<evidence type="ECO:0000256" key="5">
    <source>
        <dbReference type="ARBA" id="ARBA00023136"/>
    </source>
</evidence>
<gene>
    <name evidence="7" type="ORF">BJY26_003593</name>
</gene>
<dbReference type="EMBL" id="JACBZP010000001">
    <property type="protein sequence ID" value="NYI69287.1"/>
    <property type="molecule type" value="Genomic_DNA"/>
</dbReference>
<dbReference type="PANTHER" id="PTHR30213:SF1">
    <property type="entry name" value="INNER MEMBRANE PROTEIN YHJD"/>
    <property type="match status" value="1"/>
</dbReference>
<evidence type="ECO:0000256" key="3">
    <source>
        <dbReference type="ARBA" id="ARBA00022692"/>
    </source>
</evidence>
<feature type="transmembrane region" description="Helical" evidence="6">
    <location>
        <begin position="286"/>
        <end position="308"/>
    </location>
</feature>
<protein>
    <submittedName>
        <fullName evidence="7">Membrane protein</fullName>
    </submittedName>
</protein>